<proteinExistence type="predicted"/>
<protein>
    <recommendedName>
        <fullName evidence="1">Dienelactone hydrolase domain-containing protein</fullName>
    </recommendedName>
</protein>
<dbReference type="GO" id="GO:0016787">
    <property type="term" value="F:hydrolase activity"/>
    <property type="evidence" value="ECO:0007669"/>
    <property type="project" value="InterPro"/>
</dbReference>
<dbReference type="Gramene" id="GBG61780">
    <property type="protein sequence ID" value="GBG61780"/>
    <property type="gene ID" value="CBR_g23740"/>
</dbReference>
<dbReference type="Pfam" id="PF01738">
    <property type="entry name" value="DLH"/>
    <property type="match status" value="1"/>
</dbReference>
<name>A0A388JVH7_CHABU</name>
<dbReference type="OrthoDB" id="17560at2759"/>
<dbReference type="InterPro" id="IPR002925">
    <property type="entry name" value="Dienelactn_hydro"/>
</dbReference>
<evidence type="ECO:0000259" key="1">
    <source>
        <dbReference type="Pfam" id="PF01738"/>
    </source>
</evidence>
<dbReference type="GO" id="GO:0010043">
    <property type="term" value="P:response to zinc ion"/>
    <property type="evidence" value="ECO:0007669"/>
    <property type="project" value="EnsemblPlants"/>
</dbReference>
<evidence type="ECO:0000313" key="3">
    <source>
        <dbReference type="Proteomes" id="UP000265515"/>
    </source>
</evidence>
<comment type="caution">
    <text evidence="2">The sequence shown here is derived from an EMBL/GenBank/DDBJ whole genome shotgun (WGS) entry which is preliminary data.</text>
</comment>
<dbReference type="AlphaFoldDB" id="A0A388JVH7"/>
<sequence length="419" mass="44083">MIGTPATGRAVIKLSSACVRGTFAEHAAATCVSHGHHSSAYLPGHAADSSINVKASISRRWLWHAIPAGRGEGGGGGGGGVNRRREIDICRTEAVDKLIERGGATRKSSLRCDCCVALPARRSYIGVRGNAGLSTWRQGIGREDGILRSKLASAVRASFTAETSTRLGGGGGEGGGGGGGGAAMEKVRISRNGDGIQTFDAYLIGPKGAPGAVVVQEWWGVDYEIKNHASTIASRGFRALIPDLYRGKLGLEAAEAQHLMEGLDWKGAVEDIRAAAKYLKSEGSPRVGVTGFCMGGALTIAASVLVDEVDACVAFYGVPSDELADPRGAKKPLQAHFGEDDQLTGFADVATAKALEGKLRKAGIDYEVHIYPGVGHAFMNSSPEAIKRKKKLGMGEHDPDAADKAWKATQRWFDEYLRG</sequence>
<dbReference type="STRING" id="69332.A0A388JVH7"/>
<dbReference type="SUPFAM" id="SSF53474">
    <property type="entry name" value="alpha/beta-Hydrolases"/>
    <property type="match status" value="1"/>
</dbReference>
<feature type="domain" description="Dienelactone hydrolase" evidence="1">
    <location>
        <begin position="199"/>
        <end position="417"/>
    </location>
</feature>
<dbReference type="PANTHER" id="PTHR46623:SF6">
    <property type="entry name" value="ALPHA_BETA-HYDROLASES SUPERFAMILY PROTEIN"/>
    <property type="match status" value="1"/>
</dbReference>
<reference evidence="2 3" key="1">
    <citation type="journal article" date="2018" name="Cell">
        <title>The Chara Genome: Secondary Complexity and Implications for Plant Terrestrialization.</title>
        <authorList>
            <person name="Nishiyama T."/>
            <person name="Sakayama H."/>
            <person name="Vries J.D."/>
            <person name="Buschmann H."/>
            <person name="Saint-Marcoux D."/>
            <person name="Ullrich K.K."/>
            <person name="Haas F.B."/>
            <person name="Vanderstraeten L."/>
            <person name="Becker D."/>
            <person name="Lang D."/>
            <person name="Vosolsobe S."/>
            <person name="Rombauts S."/>
            <person name="Wilhelmsson P.K.I."/>
            <person name="Janitza P."/>
            <person name="Kern R."/>
            <person name="Heyl A."/>
            <person name="Rumpler F."/>
            <person name="Villalobos L.I.A.C."/>
            <person name="Clay J.M."/>
            <person name="Skokan R."/>
            <person name="Toyoda A."/>
            <person name="Suzuki Y."/>
            <person name="Kagoshima H."/>
            <person name="Schijlen E."/>
            <person name="Tajeshwar N."/>
            <person name="Catarino B."/>
            <person name="Hetherington A.J."/>
            <person name="Saltykova A."/>
            <person name="Bonnot C."/>
            <person name="Breuninger H."/>
            <person name="Symeonidi A."/>
            <person name="Radhakrishnan G.V."/>
            <person name="Van Nieuwerburgh F."/>
            <person name="Deforce D."/>
            <person name="Chang C."/>
            <person name="Karol K.G."/>
            <person name="Hedrich R."/>
            <person name="Ulvskov P."/>
            <person name="Glockner G."/>
            <person name="Delwiche C.F."/>
            <person name="Petrasek J."/>
            <person name="Van de Peer Y."/>
            <person name="Friml J."/>
            <person name="Beilby M."/>
            <person name="Dolan L."/>
            <person name="Kohara Y."/>
            <person name="Sugano S."/>
            <person name="Fujiyama A."/>
            <person name="Delaux P.-M."/>
            <person name="Quint M."/>
            <person name="TheiBen G."/>
            <person name="Hagemann M."/>
            <person name="Harholt J."/>
            <person name="Dunand C."/>
            <person name="Zachgo S."/>
            <person name="Langdale J."/>
            <person name="Maumus F."/>
            <person name="Straeten D.V.D."/>
            <person name="Gould S.B."/>
            <person name="Rensing S.A."/>
        </authorList>
    </citation>
    <scope>NUCLEOTIDE SEQUENCE [LARGE SCALE GENOMIC DNA]</scope>
    <source>
        <strain evidence="2 3">S276</strain>
    </source>
</reference>
<accession>A0A388JVH7</accession>
<dbReference type="InterPro" id="IPR051049">
    <property type="entry name" value="Dienelactone_hydrolase-like"/>
</dbReference>
<evidence type="ECO:0000313" key="2">
    <source>
        <dbReference type="EMBL" id="GBG61780.1"/>
    </source>
</evidence>
<dbReference type="InterPro" id="IPR029058">
    <property type="entry name" value="AB_hydrolase_fold"/>
</dbReference>
<dbReference type="Gene3D" id="3.40.50.1820">
    <property type="entry name" value="alpha/beta hydrolase"/>
    <property type="match status" value="1"/>
</dbReference>
<dbReference type="EMBL" id="BFEA01000023">
    <property type="protein sequence ID" value="GBG61780.1"/>
    <property type="molecule type" value="Genomic_DNA"/>
</dbReference>
<dbReference type="PANTHER" id="PTHR46623">
    <property type="entry name" value="CARBOXYMETHYLENEBUTENOLIDASE-RELATED"/>
    <property type="match status" value="1"/>
</dbReference>
<organism evidence="2 3">
    <name type="scientific">Chara braunii</name>
    <name type="common">Braun's stonewort</name>
    <dbReference type="NCBI Taxonomy" id="69332"/>
    <lineage>
        <taxon>Eukaryota</taxon>
        <taxon>Viridiplantae</taxon>
        <taxon>Streptophyta</taxon>
        <taxon>Charophyceae</taxon>
        <taxon>Charales</taxon>
        <taxon>Characeae</taxon>
        <taxon>Chara</taxon>
    </lineage>
</organism>
<gene>
    <name evidence="2" type="ORF">CBR_g23740</name>
</gene>
<keyword evidence="3" id="KW-1185">Reference proteome</keyword>
<dbReference type="Proteomes" id="UP000265515">
    <property type="component" value="Unassembled WGS sequence"/>
</dbReference>